<dbReference type="InterPro" id="IPR051190">
    <property type="entry name" value="Baculoviral_IAP"/>
</dbReference>
<dbReference type="GO" id="GO:0046872">
    <property type="term" value="F:metal ion binding"/>
    <property type="evidence" value="ECO:0007669"/>
    <property type="project" value="UniProtKB-KW"/>
</dbReference>
<evidence type="ECO:0000256" key="4">
    <source>
        <dbReference type="ARBA" id="ARBA00022833"/>
    </source>
</evidence>
<sequence>MDSSEVDSHSMMLYQNRLTTFAGWPYTEQDGAKCTAENLANAGFYRPHAESEPDLARCFMCFKDLEGWEPEDIPEQEHSKRCPNCPFILQRVKDVQNMQIENFVRLCFQQSMQQLQKECSDCVGEINKMKDSKFQELKLLK</sequence>
<protein>
    <submittedName>
        <fullName evidence="6">Baculoviral IAP repeat-containing protein 5-like</fullName>
    </submittedName>
</protein>
<comment type="subcellular location">
    <subcellularLocation>
        <location evidence="1">Chromosome</location>
        <location evidence="1">Centromere</location>
    </subcellularLocation>
</comment>
<dbReference type="GO" id="GO:0007059">
    <property type="term" value="P:chromosome segregation"/>
    <property type="evidence" value="ECO:0007669"/>
    <property type="project" value="UniProtKB-KW"/>
</dbReference>
<evidence type="ECO:0000256" key="3">
    <source>
        <dbReference type="ARBA" id="ARBA00022829"/>
    </source>
</evidence>
<dbReference type="Gene3D" id="1.10.1170.10">
    <property type="entry name" value="Inhibitor Of Apoptosis Protein (2mihbC-IAP-1), Chain A"/>
    <property type="match status" value="1"/>
</dbReference>
<dbReference type="InterPro" id="IPR001370">
    <property type="entry name" value="BIR_rpt"/>
</dbReference>
<evidence type="ECO:0000256" key="2">
    <source>
        <dbReference type="ARBA" id="ARBA00022723"/>
    </source>
</evidence>
<dbReference type="AlphaFoldDB" id="A0A6F9D860"/>
<proteinExistence type="evidence at transcript level"/>
<dbReference type="CDD" id="cd00022">
    <property type="entry name" value="BIR"/>
    <property type="match status" value="1"/>
</dbReference>
<keyword evidence="2" id="KW-0479">Metal-binding</keyword>
<dbReference type="SMART" id="SM00238">
    <property type="entry name" value="BIR"/>
    <property type="match status" value="1"/>
</dbReference>
<dbReference type="Pfam" id="PF00653">
    <property type="entry name" value="BIR"/>
    <property type="match status" value="1"/>
</dbReference>
<keyword evidence="3" id="KW-0159">Chromosome partition</keyword>
<dbReference type="PANTHER" id="PTHR46771">
    <property type="entry name" value="DETERIN"/>
    <property type="match status" value="1"/>
</dbReference>
<reference evidence="6" key="1">
    <citation type="submission" date="2020-04" db="EMBL/GenBank/DDBJ databases">
        <authorList>
            <person name="Neveu A P."/>
        </authorList>
    </citation>
    <scope>NUCLEOTIDE SEQUENCE</scope>
    <source>
        <tissue evidence="6">Whole embryo</tissue>
    </source>
</reference>
<organism evidence="6">
    <name type="scientific">Phallusia mammillata</name>
    <dbReference type="NCBI Taxonomy" id="59560"/>
    <lineage>
        <taxon>Eukaryota</taxon>
        <taxon>Metazoa</taxon>
        <taxon>Chordata</taxon>
        <taxon>Tunicata</taxon>
        <taxon>Ascidiacea</taxon>
        <taxon>Phlebobranchia</taxon>
        <taxon>Ascidiidae</taxon>
        <taxon>Phallusia</taxon>
    </lineage>
</organism>
<name>A0A6F9D860_9ASCI</name>
<dbReference type="PROSITE" id="PS50143">
    <property type="entry name" value="BIR_REPEAT_2"/>
    <property type="match status" value="1"/>
</dbReference>
<dbReference type="EMBL" id="LR783338">
    <property type="protein sequence ID" value="CAB3225653.1"/>
    <property type="molecule type" value="mRNA"/>
</dbReference>
<evidence type="ECO:0000256" key="1">
    <source>
        <dbReference type="ARBA" id="ARBA00004584"/>
    </source>
</evidence>
<dbReference type="SUPFAM" id="SSF57924">
    <property type="entry name" value="Inhibitor of apoptosis (IAP) repeat"/>
    <property type="match status" value="1"/>
</dbReference>
<keyword evidence="5" id="KW-0137">Centromere</keyword>
<evidence type="ECO:0000256" key="5">
    <source>
        <dbReference type="ARBA" id="ARBA00023328"/>
    </source>
</evidence>
<gene>
    <name evidence="6" type="primary">Birc5</name>
</gene>
<dbReference type="PANTHER" id="PTHR46771:SF5">
    <property type="entry name" value="DETERIN"/>
    <property type="match status" value="1"/>
</dbReference>
<evidence type="ECO:0000313" key="6">
    <source>
        <dbReference type="EMBL" id="CAB3225653.1"/>
    </source>
</evidence>
<accession>A0A6F9D860</accession>
<keyword evidence="4" id="KW-0862">Zinc</keyword>
<dbReference type="GO" id="GO:0000775">
    <property type="term" value="C:chromosome, centromeric region"/>
    <property type="evidence" value="ECO:0007669"/>
    <property type="project" value="UniProtKB-SubCell"/>
</dbReference>